<protein>
    <submittedName>
        <fullName evidence="2">Uncharacterized protein</fullName>
    </submittedName>
</protein>
<proteinExistence type="predicted"/>
<dbReference type="Proteomes" id="UP000178065">
    <property type="component" value="Unassembled WGS sequence"/>
</dbReference>
<keyword evidence="1" id="KW-0472">Membrane</keyword>
<gene>
    <name evidence="2" type="ORF">A2672_01800</name>
</gene>
<sequence length="114" mass="12070">MNAQRTIGFLLVAVGIMIMLYALFSSYLIFTASNEAPELFSTPMPAKQGTSSFSVGSLQDLQNQLPGLISQQLQGVLPPETISQLLNLAAWSMLAGLLLFGGSLIAGIGVKLVK</sequence>
<evidence type="ECO:0000313" key="3">
    <source>
        <dbReference type="Proteomes" id="UP000178065"/>
    </source>
</evidence>
<accession>A0A1G2QZE9</accession>
<dbReference type="STRING" id="1802448.A2672_01800"/>
<dbReference type="AlphaFoldDB" id="A0A1G2QZE9"/>
<keyword evidence="1" id="KW-0812">Transmembrane</keyword>
<evidence type="ECO:0000256" key="1">
    <source>
        <dbReference type="SAM" id="Phobius"/>
    </source>
</evidence>
<keyword evidence="1" id="KW-1133">Transmembrane helix</keyword>
<name>A0A1G2QZE9_9BACT</name>
<reference evidence="2 3" key="1">
    <citation type="journal article" date="2016" name="Nat. Commun.">
        <title>Thousands of microbial genomes shed light on interconnected biogeochemical processes in an aquifer system.</title>
        <authorList>
            <person name="Anantharaman K."/>
            <person name="Brown C.T."/>
            <person name="Hug L.A."/>
            <person name="Sharon I."/>
            <person name="Castelle C.J."/>
            <person name="Probst A.J."/>
            <person name="Thomas B.C."/>
            <person name="Singh A."/>
            <person name="Wilkins M.J."/>
            <person name="Karaoz U."/>
            <person name="Brodie E.L."/>
            <person name="Williams K.H."/>
            <person name="Hubbard S.S."/>
            <person name="Banfield J.F."/>
        </authorList>
    </citation>
    <scope>NUCLEOTIDE SEQUENCE [LARGE SCALE GENOMIC DNA]</scope>
</reference>
<evidence type="ECO:0000313" key="2">
    <source>
        <dbReference type="EMBL" id="OHA65201.1"/>
    </source>
</evidence>
<comment type="caution">
    <text evidence="2">The sequence shown here is derived from an EMBL/GenBank/DDBJ whole genome shotgun (WGS) entry which is preliminary data.</text>
</comment>
<feature type="transmembrane region" description="Helical" evidence="1">
    <location>
        <begin position="88"/>
        <end position="110"/>
    </location>
</feature>
<organism evidence="2 3">
    <name type="scientific">Candidatus Wildermuthbacteria bacterium RIFCSPHIGHO2_01_FULL_49_22b</name>
    <dbReference type="NCBI Taxonomy" id="1802448"/>
    <lineage>
        <taxon>Bacteria</taxon>
        <taxon>Candidatus Wildermuthiibacteriota</taxon>
    </lineage>
</organism>
<feature type="transmembrane region" description="Helical" evidence="1">
    <location>
        <begin position="7"/>
        <end position="30"/>
    </location>
</feature>
<dbReference type="EMBL" id="MHTT01000015">
    <property type="protein sequence ID" value="OHA65201.1"/>
    <property type="molecule type" value="Genomic_DNA"/>
</dbReference>